<dbReference type="EMBL" id="CAXKWB010049953">
    <property type="protein sequence ID" value="CAL4169335.1"/>
    <property type="molecule type" value="Genomic_DNA"/>
</dbReference>
<evidence type="ECO:0008006" key="3">
    <source>
        <dbReference type="Google" id="ProtNLM"/>
    </source>
</evidence>
<evidence type="ECO:0000313" key="1">
    <source>
        <dbReference type="EMBL" id="CAL4169335.1"/>
    </source>
</evidence>
<organism evidence="1 2">
    <name type="scientific">Meganyctiphanes norvegica</name>
    <name type="common">Northern krill</name>
    <name type="synonym">Thysanopoda norvegica</name>
    <dbReference type="NCBI Taxonomy" id="48144"/>
    <lineage>
        <taxon>Eukaryota</taxon>
        <taxon>Metazoa</taxon>
        <taxon>Ecdysozoa</taxon>
        <taxon>Arthropoda</taxon>
        <taxon>Crustacea</taxon>
        <taxon>Multicrustacea</taxon>
        <taxon>Malacostraca</taxon>
        <taxon>Eumalacostraca</taxon>
        <taxon>Eucarida</taxon>
        <taxon>Euphausiacea</taxon>
        <taxon>Euphausiidae</taxon>
        <taxon>Meganyctiphanes</taxon>
    </lineage>
</organism>
<feature type="non-terminal residue" evidence="1">
    <location>
        <position position="157"/>
    </location>
</feature>
<accession>A0AAV2SAD8</accession>
<keyword evidence="2" id="KW-1185">Reference proteome</keyword>
<reference evidence="1 2" key="1">
    <citation type="submission" date="2024-05" db="EMBL/GenBank/DDBJ databases">
        <authorList>
            <person name="Wallberg A."/>
        </authorList>
    </citation>
    <scope>NUCLEOTIDE SEQUENCE [LARGE SCALE GENOMIC DNA]</scope>
</reference>
<dbReference type="Proteomes" id="UP001497623">
    <property type="component" value="Unassembled WGS sequence"/>
</dbReference>
<dbReference type="AlphaFoldDB" id="A0AAV2SAD8"/>
<feature type="non-terminal residue" evidence="1">
    <location>
        <position position="1"/>
    </location>
</feature>
<dbReference type="Gene3D" id="2.60.40.10">
    <property type="entry name" value="Immunoglobulins"/>
    <property type="match status" value="1"/>
</dbReference>
<protein>
    <recommendedName>
        <fullName evidence="3">Immunoglobulin I-set domain-containing protein</fullName>
    </recommendedName>
</protein>
<sequence length="157" mass="18014">GSYMTSSILHKMFNQEDNGQKLECVITHDTWDEPDITLIPVIVYFSPVQKQVHTFYQIDLNSDYEVILRFSANPQPSALMWSYGPNFKEMVNNIQIPMNRKKIATKLITHNNGNYTAILRLAEITNEDIETHYKLHVANELGAAEYSVKLSKAQIPI</sequence>
<evidence type="ECO:0000313" key="2">
    <source>
        <dbReference type="Proteomes" id="UP001497623"/>
    </source>
</evidence>
<comment type="caution">
    <text evidence="1">The sequence shown here is derived from an EMBL/GenBank/DDBJ whole genome shotgun (WGS) entry which is preliminary data.</text>
</comment>
<gene>
    <name evidence="1" type="ORF">MNOR_LOCUS33821</name>
</gene>
<name>A0AAV2SAD8_MEGNR</name>
<dbReference type="InterPro" id="IPR013783">
    <property type="entry name" value="Ig-like_fold"/>
</dbReference>
<proteinExistence type="predicted"/>